<keyword evidence="4" id="KW-0378">Hydrolase</keyword>
<keyword evidence="1" id="KW-0472">Membrane</keyword>
<evidence type="ECO:0000259" key="3">
    <source>
        <dbReference type="Pfam" id="PF00135"/>
    </source>
</evidence>
<evidence type="ECO:0000256" key="2">
    <source>
        <dbReference type="SAM" id="SignalP"/>
    </source>
</evidence>
<dbReference type="RefSeq" id="XP_018283065.1">
    <property type="nucleotide sequence ID" value="XM_018421703.1"/>
</dbReference>
<feature type="chain" id="PRO_5005247950" evidence="2">
    <location>
        <begin position="17"/>
        <end position="605"/>
    </location>
</feature>
<dbReference type="EMBL" id="KQ087177">
    <property type="protein sequence ID" value="KLT46574.1"/>
    <property type="molecule type" value="Genomic_DNA"/>
</dbReference>
<dbReference type="OrthoDB" id="408631at2759"/>
<dbReference type="SUPFAM" id="SSF53474">
    <property type="entry name" value="alpha/beta-Hydrolases"/>
    <property type="match status" value="1"/>
</dbReference>
<reference evidence="4 5" key="1">
    <citation type="submission" date="2015-03" db="EMBL/GenBank/DDBJ databases">
        <title>Genomics and transcriptomics of the oil-accumulating basidiomycete yeast T. oleaginosus allow insights into substrate utilization and the diverse evolutionary trajectories of mating systems in fungi.</title>
        <authorList>
            <consortium name="DOE Joint Genome Institute"/>
            <person name="Kourist R."/>
            <person name="Kracht O."/>
            <person name="Bracharz F."/>
            <person name="Lipzen A."/>
            <person name="Nolan M."/>
            <person name="Ohm R."/>
            <person name="Grigoriev I."/>
            <person name="Sun S."/>
            <person name="Heitman J."/>
            <person name="Bruck T."/>
            <person name="Nowrousian M."/>
        </authorList>
    </citation>
    <scope>NUCLEOTIDE SEQUENCE [LARGE SCALE GENOMIC DNA]</scope>
    <source>
        <strain evidence="4 5">IBC0246</strain>
    </source>
</reference>
<keyword evidence="1" id="KW-0812">Transmembrane</keyword>
<dbReference type="PANTHER" id="PTHR45570">
    <property type="entry name" value="CARBOXYLIC ESTER HYDROLASE"/>
    <property type="match status" value="1"/>
</dbReference>
<evidence type="ECO:0000256" key="1">
    <source>
        <dbReference type="SAM" id="Phobius"/>
    </source>
</evidence>
<evidence type="ECO:0000313" key="5">
    <source>
        <dbReference type="Proteomes" id="UP000053611"/>
    </source>
</evidence>
<dbReference type="GeneID" id="28982306"/>
<protein>
    <submittedName>
        <fullName evidence="4">Alpha/beta-hydrolase</fullName>
    </submittedName>
</protein>
<dbReference type="Pfam" id="PF00135">
    <property type="entry name" value="COesterase"/>
    <property type="match status" value="1"/>
</dbReference>
<dbReference type="InterPro" id="IPR002018">
    <property type="entry name" value="CarbesteraseB"/>
</dbReference>
<dbReference type="ESTHER" id="9tree-a0a0j1bem6">
    <property type="family name" value="Fungal_carboxylesterase_lipase"/>
</dbReference>
<feature type="transmembrane region" description="Helical" evidence="1">
    <location>
        <begin position="580"/>
        <end position="604"/>
    </location>
</feature>
<evidence type="ECO:0000313" key="4">
    <source>
        <dbReference type="EMBL" id="KLT46574.1"/>
    </source>
</evidence>
<keyword evidence="5" id="KW-1185">Reference proteome</keyword>
<proteinExistence type="predicted"/>
<name>A0A0J1BEM6_9TREE</name>
<dbReference type="AlphaFoldDB" id="A0A0J1BEM6"/>
<dbReference type="Gene3D" id="3.40.50.1820">
    <property type="entry name" value="alpha/beta hydrolase"/>
    <property type="match status" value="1"/>
</dbReference>
<keyword evidence="2" id="KW-0732">Signal</keyword>
<organism evidence="4 5">
    <name type="scientific">Cutaneotrichosporon oleaginosum</name>
    <dbReference type="NCBI Taxonomy" id="879819"/>
    <lineage>
        <taxon>Eukaryota</taxon>
        <taxon>Fungi</taxon>
        <taxon>Dikarya</taxon>
        <taxon>Basidiomycota</taxon>
        <taxon>Agaricomycotina</taxon>
        <taxon>Tremellomycetes</taxon>
        <taxon>Trichosporonales</taxon>
        <taxon>Trichosporonaceae</taxon>
        <taxon>Cutaneotrichosporon</taxon>
    </lineage>
</organism>
<feature type="domain" description="Carboxylesterase type B" evidence="3">
    <location>
        <begin position="76"/>
        <end position="532"/>
    </location>
</feature>
<dbReference type="Proteomes" id="UP000053611">
    <property type="component" value="Unassembled WGS sequence"/>
</dbReference>
<dbReference type="GO" id="GO:0016787">
    <property type="term" value="F:hydrolase activity"/>
    <property type="evidence" value="ECO:0007669"/>
    <property type="project" value="UniProtKB-KW"/>
</dbReference>
<dbReference type="InterPro" id="IPR029058">
    <property type="entry name" value="AB_hydrolase_fold"/>
</dbReference>
<dbReference type="STRING" id="879819.A0A0J1BEM6"/>
<feature type="signal peptide" evidence="2">
    <location>
        <begin position="1"/>
        <end position="16"/>
    </location>
</feature>
<accession>A0A0J1BEM6</accession>
<keyword evidence="1" id="KW-1133">Transmembrane helix</keyword>
<dbReference type="SMR" id="A0A0J1BEM6"/>
<sequence>MWAPLFALALAATASATPEYLQRAPRALSPHGGYQDRHVARQAAACTGTWNGTQLTGAAEDAACRWTVRYGRAGRWEHSVAANQDGVDAAVFPKMCPQENAIQSLRGGPQAYDEDCLFMTVYAPANATAESKLPVFVWIHGGAYTGGSASDAGFDGSRMAIDDGIVVVFLQYRLGVLGFLPPDGASTVNDPNLAVRDVVLALNTVKANIASVGGDPERVTVGGQSAGASLTRTLLGVPAAKGLFRGLILQSDPINYGTQTFENAANLRKLVYGNATLANCTGECLKNVSLATLLSVQEEVEASAPFNITGVPLGEVFRPQFNTSTLPVDPTTALFNSPANLAANVSALPVMLTYTRNESGYLIDSFIAGAQIANSFVFNLTLNRLFGTERAKAFLDSGAYPLVAGPDGMRTSLEISLTDAVWRCVSHAVAARYAAAGGRIYLGEWTEGTTYAFNDDAGGYCVNTGAVCHSDDIYPTFDSAPNATAAASANASALANDVRPLWAAFIKTGNPGDSWRAFTANSTTADVFNIGNEYALGACPAGLWGDKVKWDWQLYSNTTNSTAAPPASSSTPAGGQGTSAAAAGAPVAAAAVLLSVVLGAVVVLL</sequence>
<gene>
    <name evidence="4" type="ORF">CC85DRAFT_281683</name>
</gene>
<dbReference type="PANTHER" id="PTHR45570:SF1">
    <property type="entry name" value="CARBOXYLIC ESTER HYDROLASE"/>
    <property type="match status" value="1"/>
</dbReference>